<evidence type="ECO:0000313" key="1">
    <source>
        <dbReference type="Ensembl" id="ENSSSCP00070035997.1"/>
    </source>
</evidence>
<reference evidence="1" key="2">
    <citation type="submission" date="2025-08" db="UniProtKB">
        <authorList>
            <consortium name="Ensembl"/>
        </authorList>
    </citation>
    <scope>IDENTIFICATION</scope>
</reference>
<protein>
    <submittedName>
        <fullName evidence="1">Uncharacterized protein</fullName>
    </submittedName>
</protein>
<dbReference type="Ensembl" id="ENSSSCT00070042800.1">
    <property type="protein sequence ID" value="ENSSSCP00070035997.1"/>
    <property type="gene ID" value="ENSSSCG00070021528.1"/>
</dbReference>
<accession>A0A4X1V3Q4</accession>
<name>A0A4X1V3Q4_PIG</name>
<evidence type="ECO:0000313" key="2">
    <source>
        <dbReference type="Proteomes" id="UP000314985"/>
    </source>
</evidence>
<dbReference type="Proteomes" id="UP000314985">
    <property type="component" value="Chromosome 6"/>
</dbReference>
<dbReference type="AlphaFoldDB" id="A0A4X1V3Q4"/>
<sequence>LQVHFYKPVWTEFSPEKVSLFVFPHQPPWRRDHLQRNHHLRTRKQAFTRCCICQCLDLGLLNSGTISFKFLFKSVPTFKT</sequence>
<organism evidence="1 2">
    <name type="scientific">Sus scrofa</name>
    <name type="common">Pig</name>
    <dbReference type="NCBI Taxonomy" id="9823"/>
    <lineage>
        <taxon>Eukaryota</taxon>
        <taxon>Metazoa</taxon>
        <taxon>Chordata</taxon>
        <taxon>Craniata</taxon>
        <taxon>Vertebrata</taxon>
        <taxon>Euteleostomi</taxon>
        <taxon>Mammalia</taxon>
        <taxon>Eutheria</taxon>
        <taxon>Laurasiatheria</taxon>
        <taxon>Artiodactyla</taxon>
        <taxon>Suina</taxon>
        <taxon>Suidae</taxon>
        <taxon>Sus</taxon>
    </lineage>
</organism>
<reference evidence="1 2" key="1">
    <citation type="submission" date="2017-08" db="EMBL/GenBank/DDBJ databases">
        <title>USMARCv1.0.</title>
        <authorList>
            <person name="Hannum G.I."/>
            <person name="Koren S."/>
            <person name="Schroeder S.G."/>
            <person name="Chin S.C."/>
            <person name="Nonneman D.J."/>
            <person name="Becker S.A."/>
            <person name="Rosen B.D."/>
            <person name="Bickhart D.M."/>
            <person name="Putnam N.H."/>
            <person name="Green R.E."/>
            <person name="Tuggle C.K."/>
            <person name="Liu H."/>
            <person name="Rohrer G.A."/>
            <person name="Warr A."/>
            <person name="Hall R."/>
            <person name="Kim K."/>
            <person name="Hume D.A."/>
            <person name="Talbot R."/>
            <person name="Chow W."/>
            <person name="Howe K."/>
            <person name="Schwartz A.S."/>
            <person name="Watson M."/>
            <person name="Archibald A.L."/>
            <person name="Phillippy A.M."/>
            <person name="Smith T.P.L."/>
        </authorList>
    </citation>
    <scope>NUCLEOTIDE SEQUENCE [LARGE SCALE GENOMIC DNA]</scope>
</reference>
<proteinExistence type="predicted"/>